<name>A0A6A6B9M0_9PEZI</name>
<keyword evidence="2" id="KW-0723">Serine/threonine-protein kinase</keyword>
<dbReference type="OrthoDB" id="21018at2759"/>
<keyword evidence="12" id="KW-1185">Reference proteome</keyword>
<dbReference type="RefSeq" id="XP_033394894.1">
    <property type="nucleotide sequence ID" value="XM_033545792.1"/>
</dbReference>
<dbReference type="Gene3D" id="3.30.200.20">
    <property type="entry name" value="Phosphorylase Kinase, domain 1"/>
    <property type="match status" value="1"/>
</dbReference>
<evidence type="ECO:0000259" key="10">
    <source>
        <dbReference type="SMART" id="SM01331"/>
    </source>
</evidence>
<dbReference type="PANTHER" id="PTHR24419">
    <property type="entry name" value="INTERLEUKIN-1 RECEPTOR-ASSOCIATED KINASE"/>
    <property type="match status" value="1"/>
</dbReference>
<feature type="compositionally biased region" description="Basic and acidic residues" evidence="9">
    <location>
        <begin position="50"/>
        <end position="73"/>
    </location>
</feature>
<feature type="compositionally biased region" description="Basic and acidic residues" evidence="9">
    <location>
        <begin position="90"/>
        <end position="102"/>
    </location>
</feature>
<keyword evidence="6" id="KW-0067">ATP-binding</keyword>
<keyword evidence="5" id="KW-0418">Kinase</keyword>
<sequence>MAPPRMVYGKRPKTNNAFATSSNFNWSSPGKSPTEKRTTNGIEDVTNAVDRLDIKSEDNKSKTVEKKQDRALRTIDGNATPKPARRKAKEHKENISEVENHEPATPVLKSKPEKKSRRVEEHTNSKSESTPEPTPRLRRHRRMKEASAEVKEEIPDSQDEEDNATLKEESTKHTNLEPTLETPPLLRLCNDPHGRVAPTPFSTWSASLEPYFNILKIAEASYGEVYRLSLKSPHPNFSTSDESVLKIIALRPPPGTVPRKKGKKTKKQKALEEKIEGMSTVESVESEVKLMQRMTHVPGYTNFREVRVLKGMPTDPFVTAWRDWNEGRDEEKQSIFPDPGEQGSYDDDQLWAVVEMQDAGTDLEDLKLEDVGGVFGVWDIFWGVALALGKGEEEARFEHRDLHMGNICIKPSSPTLPLLAPASHLTTHTLNFTHLETTIIDYTLSRAQMCDPTHPLFLDPPESHIAYLDLEADPGVFDGDEEVEYQYAMYRHMRSAVYLDDPLADIYERWDEATETGRTWQGFHPQTNLVWLHFVLHELVKDLPFPPSSASRKKNGSRSKSRSRKAADAEADPEDALQAKRTQLAKILKYIHQKLLDPTKLPASGLHSTKDLIALALEEGWLSEDDVVASSGAEEVEGSLVELVSALDIGEDRRRRR</sequence>
<evidence type="ECO:0000256" key="8">
    <source>
        <dbReference type="ARBA" id="ARBA00048679"/>
    </source>
</evidence>
<comment type="catalytic activity">
    <reaction evidence="8">
        <text>L-seryl-[protein] + ATP = O-phospho-L-seryl-[protein] + ADP + H(+)</text>
        <dbReference type="Rhea" id="RHEA:17989"/>
        <dbReference type="Rhea" id="RHEA-COMP:9863"/>
        <dbReference type="Rhea" id="RHEA-COMP:11604"/>
        <dbReference type="ChEBI" id="CHEBI:15378"/>
        <dbReference type="ChEBI" id="CHEBI:29999"/>
        <dbReference type="ChEBI" id="CHEBI:30616"/>
        <dbReference type="ChEBI" id="CHEBI:83421"/>
        <dbReference type="ChEBI" id="CHEBI:456216"/>
        <dbReference type="EC" id="2.7.11.1"/>
    </reaction>
</comment>
<feature type="compositionally biased region" description="Basic and acidic residues" evidence="9">
    <location>
        <begin position="110"/>
        <end position="125"/>
    </location>
</feature>
<feature type="compositionally biased region" description="Basic and acidic residues" evidence="9">
    <location>
        <begin position="164"/>
        <end position="175"/>
    </location>
</feature>
<reference evidence="11" key="1">
    <citation type="journal article" date="2020" name="Stud. Mycol.">
        <title>101 Dothideomycetes genomes: a test case for predicting lifestyles and emergence of pathogens.</title>
        <authorList>
            <person name="Haridas S."/>
            <person name="Albert R."/>
            <person name="Binder M."/>
            <person name="Bloem J."/>
            <person name="Labutti K."/>
            <person name="Salamov A."/>
            <person name="Andreopoulos B."/>
            <person name="Baker S."/>
            <person name="Barry K."/>
            <person name="Bills G."/>
            <person name="Bluhm B."/>
            <person name="Cannon C."/>
            <person name="Castanera R."/>
            <person name="Culley D."/>
            <person name="Daum C."/>
            <person name="Ezra D."/>
            <person name="Gonzalez J."/>
            <person name="Henrissat B."/>
            <person name="Kuo A."/>
            <person name="Liang C."/>
            <person name="Lipzen A."/>
            <person name="Lutzoni F."/>
            <person name="Magnuson J."/>
            <person name="Mondo S."/>
            <person name="Nolan M."/>
            <person name="Ohm R."/>
            <person name="Pangilinan J."/>
            <person name="Park H.-J."/>
            <person name="Ramirez L."/>
            <person name="Alfaro M."/>
            <person name="Sun H."/>
            <person name="Tritt A."/>
            <person name="Yoshinaga Y."/>
            <person name="Zwiers L.-H."/>
            <person name="Turgeon B."/>
            <person name="Goodwin S."/>
            <person name="Spatafora J."/>
            <person name="Crous P."/>
            <person name="Grigoriev I."/>
        </authorList>
    </citation>
    <scope>NUCLEOTIDE SEQUENCE</scope>
    <source>
        <strain evidence="11">CBS 121167</strain>
    </source>
</reference>
<dbReference type="Proteomes" id="UP000799438">
    <property type="component" value="Unassembled WGS sequence"/>
</dbReference>
<evidence type="ECO:0000313" key="12">
    <source>
        <dbReference type="Proteomes" id="UP000799438"/>
    </source>
</evidence>
<evidence type="ECO:0000256" key="1">
    <source>
        <dbReference type="ARBA" id="ARBA00012513"/>
    </source>
</evidence>
<dbReference type="EMBL" id="ML995494">
    <property type="protein sequence ID" value="KAF2139181.1"/>
    <property type="molecule type" value="Genomic_DNA"/>
</dbReference>
<dbReference type="GO" id="GO:0005524">
    <property type="term" value="F:ATP binding"/>
    <property type="evidence" value="ECO:0007669"/>
    <property type="project" value="UniProtKB-KW"/>
</dbReference>
<dbReference type="GO" id="GO:0072354">
    <property type="term" value="F:histone H3T3 kinase activity"/>
    <property type="evidence" value="ECO:0007669"/>
    <property type="project" value="TreeGrafter"/>
</dbReference>
<evidence type="ECO:0000256" key="4">
    <source>
        <dbReference type="ARBA" id="ARBA00022741"/>
    </source>
</evidence>
<dbReference type="InterPro" id="IPR011009">
    <property type="entry name" value="Kinase-like_dom_sf"/>
</dbReference>
<dbReference type="SMART" id="SM01331">
    <property type="entry name" value="DUF3635"/>
    <property type="match status" value="1"/>
</dbReference>
<feature type="compositionally biased region" description="Basic and acidic residues" evidence="9">
    <location>
        <begin position="144"/>
        <end position="154"/>
    </location>
</feature>
<evidence type="ECO:0000256" key="6">
    <source>
        <dbReference type="ARBA" id="ARBA00022840"/>
    </source>
</evidence>
<evidence type="ECO:0000256" key="2">
    <source>
        <dbReference type="ARBA" id="ARBA00022527"/>
    </source>
</evidence>
<keyword evidence="4" id="KW-0547">Nucleotide-binding</keyword>
<feature type="compositionally biased region" description="Basic residues" evidence="9">
    <location>
        <begin position="551"/>
        <end position="564"/>
    </location>
</feature>
<gene>
    <name evidence="11" type="ORF">K452DRAFT_352815</name>
</gene>
<feature type="region of interest" description="Disordered" evidence="9">
    <location>
        <begin position="547"/>
        <end position="576"/>
    </location>
</feature>
<accession>A0A6A6B9M0</accession>
<evidence type="ECO:0000256" key="7">
    <source>
        <dbReference type="ARBA" id="ARBA00047899"/>
    </source>
</evidence>
<dbReference type="PANTHER" id="PTHR24419:SF18">
    <property type="entry name" value="SERINE_THREONINE-PROTEIN KINASE HASPIN"/>
    <property type="match status" value="1"/>
</dbReference>
<dbReference type="GO" id="GO:0005737">
    <property type="term" value="C:cytoplasm"/>
    <property type="evidence" value="ECO:0007669"/>
    <property type="project" value="TreeGrafter"/>
</dbReference>
<feature type="domain" description="Serine/threonine-protein kinase haspin C-terminal" evidence="10">
    <location>
        <begin position="474"/>
        <end position="586"/>
    </location>
</feature>
<dbReference type="Gene3D" id="1.10.510.10">
    <property type="entry name" value="Transferase(Phosphotransferase) domain 1"/>
    <property type="match status" value="1"/>
</dbReference>
<dbReference type="GO" id="GO:0005634">
    <property type="term" value="C:nucleus"/>
    <property type="evidence" value="ECO:0007669"/>
    <property type="project" value="TreeGrafter"/>
</dbReference>
<evidence type="ECO:0000256" key="3">
    <source>
        <dbReference type="ARBA" id="ARBA00022679"/>
    </source>
</evidence>
<evidence type="ECO:0000313" key="11">
    <source>
        <dbReference type="EMBL" id="KAF2139181.1"/>
    </source>
</evidence>
<proteinExistence type="predicted"/>
<dbReference type="GO" id="GO:0035556">
    <property type="term" value="P:intracellular signal transduction"/>
    <property type="evidence" value="ECO:0007669"/>
    <property type="project" value="TreeGrafter"/>
</dbReference>
<comment type="catalytic activity">
    <reaction evidence="7">
        <text>L-threonyl-[protein] + ATP = O-phospho-L-threonyl-[protein] + ADP + H(+)</text>
        <dbReference type="Rhea" id="RHEA:46608"/>
        <dbReference type="Rhea" id="RHEA-COMP:11060"/>
        <dbReference type="Rhea" id="RHEA-COMP:11605"/>
        <dbReference type="ChEBI" id="CHEBI:15378"/>
        <dbReference type="ChEBI" id="CHEBI:30013"/>
        <dbReference type="ChEBI" id="CHEBI:30616"/>
        <dbReference type="ChEBI" id="CHEBI:61977"/>
        <dbReference type="ChEBI" id="CHEBI:456216"/>
        <dbReference type="EC" id="2.7.11.1"/>
    </reaction>
</comment>
<dbReference type="GO" id="GO:0000278">
    <property type="term" value="P:mitotic cell cycle"/>
    <property type="evidence" value="ECO:0007669"/>
    <property type="project" value="TreeGrafter"/>
</dbReference>
<keyword evidence="3" id="KW-0808">Transferase</keyword>
<feature type="region of interest" description="Disordered" evidence="9">
    <location>
        <begin position="1"/>
        <end position="184"/>
    </location>
</feature>
<organism evidence="11 12">
    <name type="scientific">Aplosporella prunicola CBS 121167</name>
    <dbReference type="NCBI Taxonomy" id="1176127"/>
    <lineage>
        <taxon>Eukaryota</taxon>
        <taxon>Fungi</taxon>
        <taxon>Dikarya</taxon>
        <taxon>Ascomycota</taxon>
        <taxon>Pezizomycotina</taxon>
        <taxon>Dothideomycetes</taxon>
        <taxon>Dothideomycetes incertae sedis</taxon>
        <taxon>Botryosphaeriales</taxon>
        <taxon>Aplosporellaceae</taxon>
        <taxon>Aplosporella</taxon>
    </lineage>
</organism>
<dbReference type="GeneID" id="54303298"/>
<dbReference type="EC" id="2.7.11.1" evidence="1"/>
<dbReference type="Pfam" id="PF12330">
    <property type="entry name" value="Haspin_kinase"/>
    <property type="match status" value="1"/>
</dbReference>
<protein>
    <recommendedName>
        <fullName evidence="1">non-specific serine/threonine protein kinase</fullName>
        <ecNumber evidence="1">2.7.11.1</ecNumber>
    </recommendedName>
</protein>
<feature type="compositionally biased region" description="Polar residues" evidence="9">
    <location>
        <begin position="14"/>
        <end position="31"/>
    </location>
</feature>
<dbReference type="SUPFAM" id="SSF56112">
    <property type="entry name" value="Protein kinase-like (PK-like)"/>
    <property type="match status" value="1"/>
</dbReference>
<dbReference type="InterPro" id="IPR024604">
    <property type="entry name" value="GSG2_C"/>
</dbReference>
<evidence type="ECO:0000256" key="5">
    <source>
        <dbReference type="ARBA" id="ARBA00022777"/>
    </source>
</evidence>
<evidence type="ECO:0000256" key="9">
    <source>
        <dbReference type="SAM" id="MobiDB-lite"/>
    </source>
</evidence>
<dbReference type="AlphaFoldDB" id="A0A6A6B9M0"/>